<gene>
    <name evidence="2" type="ORF">NDU88_006680</name>
</gene>
<organism evidence="2 3">
    <name type="scientific">Pleurodeles waltl</name>
    <name type="common">Iberian ribbed newt</name>
    <dbReference type="NCBI Taxonomy" id="8319"/>
    <lineage>
        <taxon>Eukaryota</taxon>
        <taxon>Metazoa</taxon>
        <taxon>Chordata</taxon>
        <taxon>Craniata</taxon>
        <taxon>Vertebrata</taxon>
        <taxon>Euteleostomi</taxon>
        <taxon>Amphibia</taxon>
        <taxon>Batrachia</taxon>
        <taxon>Caudata</taxon>
        <taxon>Salamandroidea</taxon>
        <taxon>Salamandridae</taxon>
        <taxon>Pleurodelinae</taxon>
        <taxon>Pleurodeles</taxon>
    </lineage>
</organism>
<evidence type="ECO:0000256" key="1">
    <source>
        <dbReference type="SAM" id="MobiDB-lite"/>
    </source>
</evidence>
<protein>
    <submittedName>
        <fullName evidence="2">Uncharacterized protein</fullName>
    </submittedName>
</protein>
<evidence type="ECO:0000313" key="2">
    <source>
        <dbReference type="EMBL" id="KAJ1181473.1"/>
    </source>
</evidence>
<comment type="caution">
    <text evidence="2">The sequence shown here is derived from an EMBL/GenBank/DDBJ whole genome shotgun (WGS) entry which is preliminary data.</text>
</comment>
<proteinExistence type="predicted"/>
<reference evidence="2" key="1">
    <citation type="journal article" date="2022" name="bioRxiv">
        <title>Sequencing and chromosome-scale assembly of the giantPleurodeles waltlgenome.</title>
        <authorList>
            <person name="Brown T."/>
            <person name="Elewa A."/>
            <person name="Iarovenko S."/>
            <person name="Subramanian E."/>
            <person name="Araus A.J."/>
            <person name="Petzold A."/>
            <person name="Susuki M."/>
            <person name="Suzuki K.-i.T."/>
            <person name="Hayashi T."/>
            <person name="Toyoda A."/>
            <person name="Oliveira C."/>
            <person name="Osipova E."/>
            <person name="Leigh N.D."/>
            <person name="Simon A."/>
            <person name="Yun M.H."/>
        </authorList>
    </citation>
    <scope>NUCLEOTIDE SEQUENCE</scope>
    <source>
        <strain evidence="2">20211129_DDA</strain>
        <tissue evidence="2">Liver</tissue>
    </source>
</reference>
<feature type="compositionally biased region" description="Basic and acidic residues" evidence="1">
    <location>
        <begin position="120"/>
        <end position="129"/>
    </location>
</feature>
<name>A0AAV7TXW6_PLEWA</name>
<evidence type="ECO:0000313" key="3">
    <source>
        <dbReference type="Proteomes" id="UP001066276"/>
    </source>
</evidence>
<dbReference type="EMBL" id="JANPWB010000006">
    <property type="protein sequence ID" value="KAJ1181473.1"/>
    <property type="molecule type" value="Genomic_DNA"/>
</dbReference>
<feature type="region of interest" description="Disordered" evidence="1">
    <location>
        <begin position="159"/>
        <end position="183"/>
    </location>
</feature>
<accession>A0AAV7TXW6</accession>
<dbReference type="Proteomes" id="UP001066276">
    <property type="component" value="Chromosome 3_2"/>
</dbReference>
<keyword evidence="3" id="KW-1185">Reference proteome</keyword>
<feature type="region of interest" description="Disordered" evidence="1">
    <location>
        <begin position="1"/>
        <end position="49"/>
    </location>
</feature>
<feature type="region of interest" description="Disordered" evidence="1">
    <location>
        <begin position="69"/>
        <end position="131"/>
    </location>
</feature>
<sequence length="183" mass="20507">MSKYRSDTLWGRVYPKNSPRQLRGYCDSKWRPQQSSEPVAAAARGQEDTRISWSTKRNISEYSVVQRPRATIQAQSLNSAIKKKRLGPVTMVKPKKQDKSPAGDSSHTENPPPNPTRESQTGHEQRETTLDTVLLAIKDSREALERKIDNLTADLSPRKLCGCRNPKWQPQQNSELAAAAALG</sequence>
<dbReference type="AlphaFoldDB" id="A0AAV7TXW6"/>